<dbReference type="AlphaFoldDB" id="A0A409VE47"/>
<dbReference type="InterPro" id="IPR052050">
    <property type="entry name" value="SecEffector_AnkRepeat"/>
</dbReference>
<dbReference type="OrthoDB" id="70387at2759"/>
<dbReference type="Gene3D" id="1.25.40.20">
    <property type="entry name" value="Ankyrin repeat-containing domain"/>
    <property type="match status" value="1"/>
</dbReference>
<dbReference type="InterPro" id="IPR003034">
    <property type="entry name" value="SAP_dom"/>
</dbReference>
<dbReference type="InParanoid" id="A0A409VE47"/>
<dbReference type="EMBL" id="NHTK01006135">
    <property type="protein sequence ID" value="PPQ62927.1"/>
    <property type="molecule type" value="Genomic_DNA"/>
</dbReference>
<evidence type="ECO:0000313" key="4">
    <source>
        <dbReference type="Proteomes" id="UP000284842"/>
    </source>
</evidence>
<sequence>MQNPHDNTTDVGTQVSGLSNRLTSLNDMMGILQAESSEFSVSSTAAAQLQSQIEEIWRQIQSQQAKQQDIFADIKRGLEADIKVNVSLSLKSQIGEILNAEVARQVKDEVDDQMRDYSLDRLHAEIEDSKKRVDEVKVSLANSRARLQNSSIRSEYVEDVLAVVLTPEGKRSDMYPQTLGALLEYDSDEIRALIRDFGLVEAETDETNLNQFLAHIDKKEEEMSTFSFSRSRTPSLSTHSNHSQIMNHPQSPSVPMPPQLAPPNGHSQTVKLARSQGSLSGSGGSPTKLHRDIIESLVGSPNSVAAGVGEILEAFLSTDKINTKPVIVELILGAEGETRRRMAIGRQRLGCMNGRAAILYMKTKFGLLNSAAPLYLQAAFDESKDEYLEIDMDSWEELIPFSQHTPFAQVHRAYKRLSHSDLVLFLKIRNLPTSGTDSDLASRLANHDLHTYHFPTALFHHTSPSSPTLTSRQNEKSRQSLTPDLPVEIMAHIMDHVGDWELSNAVGVPTSLPEPSEWARASRTDRAVLTGHLPSIRKANPCADNPLTKIGAVLAIRFGYVNVLEYFLSQHHKMFLDVFDDDLIPIKASRHGRISVLSWWKHGFEQHPDLVPPPKPNSIAEAVDRASRNGHVDSLDWWLNWGHPFEYTEAALEYASAKNQIQVLDWWKRQHKLTGLPLKIGRSMDMASTAGHVEVLEWWARSQLDPKYDRHALQHASCHGKVEVLEWWLGSGLPLIFDQEALTGATRHNRPEVLEWWDRSGLPIQYRMCDIEEALEESIIPGDDARNWWQEKGVDFNANDKEWMKLQSLN</sequence>
<dbReference type="SMART" id="SM00513">
    <property type="entry name" value="SAP"/>
    <property type="match status" value="1"/>
</dbReference>
<evidence type="ECO:0000313" key="3">
    <source>
        <dbReference type="EMBL" id="PPQ62927.1"/>
    </source>
</evidence>
<keyword evidence="4" id="KW-1185">Reference proteome</keyword>
<protein>
    <recommendedName>
        <fullName evidence="2">SAP domain-containing protein</fullName>
    </recommendedName>
</protein>
<comment type="caution">
    <text evidence="3">The sequence shown here is derived from an EMBL/GenBank/DDBJ whole genome shotgun (WGS) entry which is preliminary data.</text>
</comment>
<feature type="region of interest" description="Disordered" evidence="1">
    <location>
        <begin position="224"/>
        <end position="286"/>
    </location>
</feature>
<evidence type="ECO:0000256" key="1">
    <source>
        <dbReference type="SAM" id="MobiDB-lite"/>
    </source>
</evidence>
<reference evidence="3 4" key="1">
    <citation type="journal article" date="2018" name="Evol. Lett.">
        <title>Horizontal gene cluster transfer increased hallucinogenic mushroom diversity.</title>
        <authorList>
            <person name="Reynolds H.T."/>
            <person name="Vijayakumar V."/>
            <person name="Gluck-Thaler E."/>
            <person name="Korotkin H.B."/>
            <person name="Matheny P.B."/>
            <person name="Slot J.C."/>
        </authorList>
    </citation>
    <scope>NUCLEOTIDE SEQUENCE [LARGE SCALE GENOMIC DNA]</scope>
    <source>
        <strain evidence="3 4">2629</strain>
    </source>
</reference>
<feature type="compositionally biased region" description="Polar residues" evidence="1">
    <location>
        <begin position="239"/>
        <end position="251"/>
    </location>
</feature>
<feature type="compositionally biased region" description="Low complexity" evidence="1">
    <location>
        <begin position="224"/>
        <end position="238"/>
    </location>
</feature>
<evidence type="ECO:0000259" key="2">
    <source>
        <dbReference type="SMART" id="SM00513"/>
    </source>
</evidence>
<dbReference type="STRING" id="181874.A0A409VE47"/>
<feature type="compositionally biased region" description="Pro residues" evidence="1">
    <location>
        <begin position="252"/>
        <end position="261"/>
    </location>
</feature>
<dbReference type="SUPFAM" id="SSF140860">
    <property type="entry name" value="Pseudo ankyrin repeat-like"/>
    <property type="match status" value="1"/>
</dbReference>
<organism evidence="3 4">
    <name type="scientific">Panaeolus cyanescens</name>
    <dbReference type="NCBI Taxonomy" id="181874"/>
    <lineage>
        <taxon>Eukaryota</taxon>
        <taxon>Fungi</taxon>
        <taxon>Dikarya</taxon>
        <taxon>Basidiomycota</taxon>
        <taxon>Agaricomycotina</taxon>
        <taxon>Agaricomycetes</taxon>
        <taxon>Agaricomycetidae</taxon>
        <taxon>Agaricales</taxon>
        <taxon>Agaricineae</taxon>
        <taxon>Galeropsidaceae</taxon>
        <taxon>Panaeolus</taxon>
    </lineage>
</organism>
<gene>
    <name evidence="3" type="ORF">CVT24_006167</name>
</gene>
<dbReference type="InterPro" id="IPR036770">
    <property type="entry name" value="Ankyrin_rpt-contain_sf"/>
</dbReference>
<proteinExistence type="predicted"/>
<dbReference type="PANTHER" id="PTHR46586">
    <property type="entry name" value="ANKYRIN REPEAT-CONTAINING PROTEIN"/>
    <property type="match status" value="1"/>
</dbReference>
<feature type="domain" description="SAP" evidence="2">
    <location>
        <begin position="414"/>
        <end position="448"/>
    </location>
</feature>
<accession>A0A409VE47</accession>
<name>A0A409VE47_9AGAR</name>
<dbReference type="PANTHER" id="PTHR46586:SF3">
    <property type="entry name" value="ANKYRIN REPEAT-CONTAINING PROTEIN"/>
    <property type="match status" value="1"/>
</dbReference>
<dbReference type="Proteomes" id="UP000284842">
    <property type="component" value="Unassembled WGS sequence"/>
</dbReference>